<dbReference type="Gene3D" id="3.50.50.60">
    <property type="entry name" value="FAD/NAD(P)-binding domain"/>
    <property type="match status" value="1"/>
</dbReference>
<dbReference type="OrthoDB" id="424974at2759"/>
<dbReference type="InParanoid" id="A0A152A8X4"/>
<comment type="similarity">
    <text evidence="2">Belongs to the MSOX/MTOX family.</text>
</comment>
<evidence type="ECO:0000256" key="3">
    <source>
        <dbReference type="ARBA" id="ARBA00022630"/>
    </source>
</evidence>
<organism evidence="7 8">
    <name type="scientific">Tieghemostelium lacteum</name>
    <name type="common">Slime mold</name>
    <name type="synonym">Dictyostelium lacteum</name>
    <dbReference type="NCBI Taxonomy" id="361077"/>
    <lineage>
        <taxon>Eukaryota</taxon>
        <taxon>Amoebozoa</taxon>
        <taxon>Evosea</taxon>
        <taxon>Eumycetozoa</taxon>
        <taxon>Dictyostelia</taxon>
        <taxon>Dictyosteliales</taxon>
        <taxon>Raperosteliaceae</taxon>
        <taxon>Tieghemostelium</taxon>
    </lineage>
</organism>
<dbReference type="SUPFAM" id="SSF51905">
    <property type="entry name" value="FAD/NAD(P)-binding domain"/>
    <property type="match status" value="1"/>
</dbReference>
<dbReference type="SUPFAM" id="SSF54373">
    <property type="entry name" value="FAD-linked reductases, C-terminal domain"/>
    <property type="match status" value="1"/>
</dbReference>
<proteinExistence type="inferred from homology"/>
<sequence>MSNQYNNSVRRIQTISTHLSHQNSSDSKVLKSNDHTLYDICVIGGGITGTSTAYQLSKEGYKVLLLEQYKIGHDNGSSHGDGRIIRFSYPEDIYLELAKLAYPLWNDIENESGSKLIQITGGIDFGSHKSQALIDLINAYKKHNIKYQVMEYQEANERFPQFNFQKENLIVYQQDAGVVYATKAVQTIWELAKRFGAVALDDKKVDQIKVESPELVTIQTVDQCIYKSKKVVLSCGGWINEILLRSQLNLQIPVEASQEKVFYWSPKPETKNIDYSQYSNPVSIYYGEVDAFYSLPQIEIPGVKIGYHHSGNALSSMKENKTKVYPPEFVEKIKKFVEKYNPGLDHSKESHSLTCVYTNTSDYHFIIDKHPRHQNVIIASPCSGHGFKFGPAIGKVITQLIKHNKTSLSTFHEFSLSRFNKSTNKRISA</sequence>
<protein>
    <recommendedName>
        <fullName evidence="6">FAD dependent oxidoreductase domain-containing protein</fullName>
    </recommendedName>
</protein>
<feature type="domain" description="FAD dependent oxidoreductase" evidence="6">
    <location>
        <begin position="39"/>
        <end position="400"/>
    </location>
</feature>
<evidence type="ECO:0000256" key="2">
    <source>
        <dbReference type="ARBA" id="ARBA00010989"/>
    </source>
</evidence>
<evidence type="ECO:0000259" key="6">
    <source>
        <dbReference type="Pfam" id="PF01266"/>
    </source>
</evidence>
<dbReference type="PANTHER" id="PTHR10961">
    <property type="entry name" value="PEROXISOMAL SARCOSINE OXIDASE"/>
    <property type="match status" value="1"/>
</dbReference>
<accession>A0A152A8X4</accession>
<dbReference type="Pfam" id="PF01266">
    <property type="entry name" value="DAO"/>
    <property type="match status" value="1"/>
</dbReference>
<keyword evidence="5" id="KW-0560">Oxidoreductase</keyword>
<evidence type="ECO:0000256" key="1">
    <source>
        <dbReference type="ARBA" id="ARBA00001974"/>
    </source>
</evidence>
<dbReference type="OMA" id="WPMLWAH"/>
<dbReference type="InterPro" id="IPR006076">
    <property type="entry name" value="FAD-dep_OxRdtase"/>
</dbReference>
<evidence type="ECO:0000256" key="4">
    <source>
        <dbReference type="ARBA" id="ARBA00022827"/>
    </source>
</evidence>
<comment type="caution">
    <text evidence="7">The sequence shown here is derived from an EMBL/GenBank/DDBJ whole genome shotgun (WGS) entry which is preliminary data.</text>
</comment>
<dbReference type="Gene3D" id="3.30.9.10">
    <property type="entry name" value="D-Amino Acid Oxidase, subunit A, domain 2"/>
    <property type="match status" value="1"/>
</dbReference>
<dbReference type="FunCoup" id="A0A152A8X4">
    <property type="interactions" value="16"/>
</dbReference>
<dbReference type="AlphaFoldDB" id="A0A152A8X4"/>
<evidence type="ECO:0000313" key="8">
    <source>
        <dbReference type="Proteomes" id="UP000076078"/>
    </source>
</evidence>
<keyword evidence="4" id="KW-0274">FAD</keyword>
<dbReference type="InterPro" id="IPR045170">
    <property type="entry name" value="MTOX"/>
</dbReference>
<dbReference type="NCBIfam" id="NF008425">
    <property type="entry name" value="PRK11259.1"/>
    <property type="match status" value="1"/>
</dbReference>
<name>A0A152A8X4_TIELA</name>
<keyword evidence="3" id="KW-0285">Flavoprotein</keyword>
<dbReference type="InterPro" id="IPR036188">
    <property type="entry name" value="FAD/NAD-bd_sf"/>
</dbReference>
<keyword evidence="8" id="KW-1185">Reference proteome</keyword>
<dbReference type="STRING" id="361077.A0A152A8X4"/>
<gene>
    <name evidence="7" type="ORF">DLAC_00021</name>
</gene>
<evidence type="ECO:0000256" key="5">
    <source>
        <dbReference type="ARBA" id="ARBA00023002"/>
    </source>
</evidence>
<evidence type="ECO:0000313" key="7">
    <source>
        <dbReference type="EMBL" id="KYR02581.1"/>
    </source>
</evidence>
<dbReference type="GO" id="GO:0050660">
    <property type="term" value="F:flavin adenine dinucleotide binding"/>
    <property type="evidence" value="ECO:0007669"/>
    <property type="project" value="InterPro"/>
</dbReference>
<dbReference type="PANTHER" id="PTHR10961:SF7">
    <property type="entry name" value="FAD DEPENDENT OXIDOREDUCTASE DOMAIN-CONTAINING PROTEIN"/>
    <property type="match status" value="1"/>
</dbReference>
<dbReference type="GO" id="GO:0008115">
    <property type="term" value="F:sarcosine oxidase activity"/>
    <property type="evidence" value="ECO:0007669"/>
    <property type="project" value="TreeGrafter"/>
</dbReference>
<comment type="cofactor">
    <cofactor evidence="1">
        <name>FAD</name>
        <dbReference type="ChEBI" id="CHEBI:57692"/>
    </cofactor>
</comment>
<dbReference type="EMBL" id="LODT01000001">
    <property type="protein sequence ID" value="KYR02581.1"/>
    <property type="molecule type" value="Genomic_DNA"/>
</dbReference>
<dbReference type="Proteomes" id="UP000076078">
    <property type="component" value="Unassembled WGS sequence"/>
</dbReference>
<reference evidence="7 8" key="1">
    <citation type="submission" date="2015-12" db="EMBL/GenBank/DDBJ databases">
        <title>Dictyostelia acquired genes for synthesis and detection of signals that induce cell-type specialization by lateral gene transfer from prokaryotes.</title>
        <authorList>
            <person name="Gloeckner G."/>
            <person name="Schaap P."/>
        </authorList>
    </citation>
    <scope>NUCLEOTIDE SEQUENCE [LARGE SCALE GENOMIC DNA]</scope>
    <source>
        <strain evidence="7 8">TK</strain>
    </source>
</reference>